<dbReference type="PANTHER" id="PTHR48081">
    <property type="entry name" value="AB HYDROLASE SUPERFAMILY PROTEIN C4A8.06C"/>
    <property type="match status" value="1"/>
</dbReference>
<keyword evidence="4" id="KW-0614">Plasmid</keyword>
<proteinExistence type="inferred from homology"/>
<evidence type="ECO:0000313" key="4">
    <source>
        <dbReference type="EMBL" id="UOQ69713.1"/>
    </source>
</evidence>
<dbReference type="GO" id="GO:0016787">
    <property type="term" value="F:hydrolase activity"/>
    <property type="evidence" value="ECO:0007669"/>
    <property type="project" value="UniProtKB-KW"/>
</dbReference>
<geneLocation type="plasmid" evidence="4 5">
    <name>unnamed7</name>
</geneLocation>
<organism evidence="4 5">
    <name type="scientific">Hymenobacter volaticus</name>
    <dbReference type="NCBI Taxonomy" id="2932254"/>
    <lineage>
        <taxon>Bacteria</taxon>
        <taxon>Pseudomonadati</taxon>
        <taxon>Bacteroidota</taxon>
        <taxon>Cytophagia</taxon>
        <taxon>Cytophagales</taxon>
        <taxon>Hymenobacteraceae</taxon>
        <taxon>Hymenobacter</taxon>
    </lineage>
</organism>
<evidence type="ECO:0000256" key="1">
    <source>
        <dbReference type="ARBA" id="ARBA00010515"/>
    </source>
</evidence>
<sequence length="313" mass="33386">MSLSVEPTEFQALTPADRVVVSQMRQNLDPYKGLVDGPAMREHFDTLIAATPAAAGVTYEAATVGGVAGWWCRPAVHRVTTSVVLYLHGGAYVAGSATAYRHFVGQLAARVEVDFFVPDYRLAPEHPFPAAVEDAQAVYWGLLSAGWQHIAICGDSAGGGLALTTLALVTAEAARTSGMVPPQAGVVFSPWTDLALTSPSMQTQADADFLLTKNWLSQQAAHYLQGHAAHDPNASPVYGSFAGLPPLQVHIGHDEILRDDSLRYVAQARAEGVAVELHVWEGMPHVFAVNVGILEAAEQALLRVSAFLAENLK</sequence>
<dbReference type="RefSeq" id="WP_245127561.1">
    <property type="nucleotide sequence ID" value="NZ_CP095068.1"/>
</dbReference>
<keyword evidence="5" id="KW-1185">Reference proteome</keyword>
<dbReference type="SUPFAM" id="SSF53474">
    <property type="entry name" value="alpha/beta-Hydrolases"/>
    <property type="match status" value="1"/>
</dbReference>
<reference evidence="4" key="1">
    <citation type="submission" date="2022-04" db="EMBL/GenBank/DDBJ databases">
        <title>Hymenobacter sp. isolated from the air.</title>
        <authorList>
            <person name="Won M."/>
            <person name="Lee C.-M."/>
            <person name="Woen H.-Y."/>
            <person name="Kwon S.-W."/>
        </authorList>
    </citation>
    <scope>NUCLEOTIDE SEQUENCE</scope>
    <source>
        <strain evidence="4">5420S-77</strain>
        <plasmid evidence="4">unnamed7</plasmid>
    </source>
</reference>
<dbReference type="InterPro" id="IPR002168">
    <property type="entry name" value="Lipase_GDXG_HIS_AS"/>
</dbReference>
<evidence type="ECO:0000256" key="2">
    <source>
        <dbReference type="ARBA" id="ARBA00022801"/>
    </source>
</evidence>
<protein>
    <submittedName>
        <fullName evidence="4">Alpha/beta hydrolase</fullName>
    </submittedName>
</protein>
<evidence type="ECO:0000313" key="5">
    <source>
        <dbReference type="Proteomes" id="UP000830401"/>
    </source>
</evidence>
<gene>
    <name evidence="4" type="ORF">MUN86_29830</name>
</gene>
<feature type="domain" description="Alpha/beta hydrolase fold-3" evidence="3">
    <location>
        <begin position="84"/>
        <end position="288"/>
    </location>
</feature>
<dbReference type="Gene3D" id="3.40.50.1820">
    <property type="entry name" value="alpha/beta hydrolase"/>
    <property type="match status" value="1"/>
</dbReference>
<dbReference type="InterPro" id="IPR013094">
    <property type="entry name" value="AB_hydrolase_3"/>
</dbReference>
<dbReference type="Proteomes" id="UP000830401">
    <property type="component" value="Plasmid unnamed7"/>
</dbReference>
<dbReference type="InterPro" id="IPR050300">
    <property type="entry name" value="GDXG_lipolytic_enzyme"/>
</dbReference>
<dbReference type="InterPro" id="IPR029058">
    <property type="entry name" value="AB_hydrolase_fold"/>
</dbReference>
<evidence type="ECO:0000259" key="3">
    <source>
        <dbReference type="Pfam" id="PF07859"/>
    </source>
</evidence>
<dbReference type="EMBL" id="CP095068">
    <property type="protein sequence ID" value="UOQ69713.1"/>
    <property type="molecule type" value="Genomic_DNA"/>
</dbReference>
<dbReference type="PANTHER" id="PTHR48081:SF30">
    <property type="entry name" value="ACETYL-HYDROLASE LIPR-RELATED"/>
    <property type="match status" value="1"/>
</dbReference>
<comment type="similarity">
    <text evidence="1">Belongs to the 'GDXG' lipolytic enzyme family.</text>
</comment>
<dbReference type="PROSITE" id="PS01173">
    <property type="entry name" value="LIPASE_GDXG_HIS"/>
    <property type="match status" value="1"/>
</dbReference>
<keyword evidence="2 4" id="KW-0378">Hydrolase</keyword>
<dbReference type="Pfam" id="PF07859">
    <property type="entry name" value="Abhydrolase_3"/>
    <property type="match status" value="1"/>
</dbReference>
<accession>A0ABY4GFY1</accession>
<name>A0ABY4GFY1_9BACT</name>